<evidence type="ECO:0000313" key="6">
    <source>
        <dbReference type="Proteomes" id="UP000219338"/>
    </source>
</evidence>
<feature type="region of interest" description="Disordered" evidence="3">
    <location>
        <begin position="1004"/>
        <end position="1034"/>
    </location>
</feature>
<protein>
    <recommendedName>
        <fullName evidence="4">BTB domain-containing protein</fullName>
    </recommendedName>
</protein>
<dbReference type="Proteomes" id="UP000219338">
    <property type="component" value="Unassembled WGS sequence"/>
</dbReference>
<dbReference type="SUPFAM" id="SSF48403">
    <property type="entry name" value="Ankyrin repeat"/>
    <property type="match status" value="1"/>
</dbReference>
<dbReference type="Pfam" id="PF13540">
    <property type="entry name" value="RCC1_2"/>
    <property type="match status" value="1"/>
</dbReference>
<dbReference type="OMA" id="FEFVLRY"/>
<dbReference type="Gene3D" id="1.25.40.20">
    <property type="entry name" value="Ankyrin repeat-containing domain"/>
    <property type="match status" value="1"/>
</dbReference>
<dbReference type="SUPFAM" id="SSF50985">
    <property type="entry name" value="RCC1/BLIP-II"/>
    <property type="match status" value="1"/>
</dbReference>
<keyword evidence="6" id="KW-1185">Reference proteome</keyword>
<name>A0A284QYJ5_ARMOS</name>
<dbReference type="Pfam" id="PF12796">
    <property type="entry name" value="Ank_2"/>
    <property type="match status" value="1"/>
</dbReference>
<dbReference type="InterPro" id="IPR009091">
    <property type="entry name" value="RCC1/BLIP-II"/>
</dbReference>
<feature type="repeat" description="RCC1" evidence="2">
    <location>
        <begin position="272"/>
        <end position="336"/>
    </location>
</feature>
<dbReference type="InterPro" id="IPR000210">
    <property type="entry name" value="BTB/POZ_dom"/>
</dbReference>
<evidence type="ECO:0000256" key="1">
    <source>
        <dbReference type="ARBA" id="ARBA00022737"/>
    </source>
</evidence>
<feature type="compositionally biased region" description="Low complexity" evidence="3">
    <location>
        <begin position="1155"/>
        <end position="1176"/>
    </location>
</feature>
<feature type="region of interest" description="Disordered" evidence="3">
    <location>
        <begin position="1097"/>
        <end position="1232"/>
    </location>
</feature>
<dbReference type="Gene3D" id="2.130.10.30">
    <property type="entry name" value="Regulator of chromosome condensation 1/beta-lactamase-inhibitor protein II"/>
    <property type="match status" value="1"/>
</dbReference>
<feature type="repeat" description="RCC1" evidence="2">
    <location>
        <begin position="222"/>
        <end position="271"/>
    </location>
</feature>
<evidence type="ECO:0000313" key="5">
    <source>
        <dbReference type="EMBL" id="SJL01485.1"/>
    </source>
</evidence>
<dbReference type="STRING" id="47428.A0A284QYJ5"/>
<dbReference type="InterPro" id="IPR036770">
    <property type="entry name" value="Ankyrin_rpt-contain_sf"/>
</dbReference>
<dbReference type="OrthoDB" id="1893551at2759"/>
<dbReference type="CDD" id="cd18186">
    <property type="entry name" value="BTB_POZ_ZBTB_KLHL-like"/>
    <property type="match status" value="1"/>
</dbReference>
<feature type="domain" description="BTB" evidence="4">
    <location>
        <begin position="638"/>
        <end position="716"/>
    </location>
</feature>
<organism evidence="5 6">
    <name type="scientific">Armillaria ostoyae</name>
    <name type="common">Armillaria root rot fungus</name>
    <dbReference type="NCBI Taxonomy" id="47428"/>
    <lineage>
        <taxon>Eukaryota</taxon>
        <taxon>Fungi</taxon>
        <taxon>Dikarya</taxon>
        <taxon>Basidiomycota</taxon>
        <taxon>Agaricomycotina</taxon>
        <taxon>Agaricomycetes</taxon>
        <taxon>Agaricomycetidae</taxon>
        <taxon>Agaricales</taxon>
        <taxon>Marasmiineae</taxon>
        <taxon>Physalacriaceae</taxon>
        <taxon>Armillaria</taxon>
    </lineage>
</organism>
<evidence type="ECO:0000256" key="2">
    <source>
        <dbReference type="PROSITE-ProRule" id="PRU00235"/>
    </source>
</evidence>
<dbReference type="SMART" id="SM00248">
    <property type="entry name" value="ANK"/>
    <property type="match status" value="2"/>
</dbReference>
<accession>A0A284QYJ5</accession>
<sequence>MTLLHVHFSLRNQQAFQRLLDANSDRTAGISTSSSGGKSWSKGGAVGMAIAAEINGRDRLGRTILHLACSSIDTLEYVRLLLRHPAVNVNVQDLESHWTPLHRALFHGNLGTALLLLQRSDIDISLKDFEGYTAFELYNSTVEGTKPSANASGSELYMWGANRNATLGLGDGDDRTYPDQVVIPRRDLSDSSNVHARFFPLQVRQVQTSKLHTVIVTCEKRANLRLCGFGSGGRLGPGQHTQYSLTLLSQLNQTIVSVALGQDHTLALTDTGEVLSWGLNRFAQLGYVVETNSTASIGRIEEPIQSTPKKIVGQLKKEFVRGVAASKTSSACWTATEVFTWGTNNGQLGYDKSAQPVQILPRKVTKITKPVTSVCLTDAAMICLLVTQEVICVWGDRSFKINFPAHGFPQQIQPYRPPQAIKGAHVSKITNCDDTVAALSSNGEIFILVIPMPTETETSSPSSKAFVPQPAWTLKKQLSAAKDVAIGSDGMIIVCTESGHVYVRARKGGNTGSQGAGKIFKYQLVPYIQRVVGVCANSSGAFGAMRVDHKPDPIHVHGHSIAEDLTEILPPLAMQRNTSELQASSPAPAVYVHLAHEDEDEADDHLEEDLSKIACLSDVIRRQMNSHTSEGDLMTHGADILISIDEIRHTFSAHRVILSARSSVLLSLLQNPRTIRDDPKISVRYTHASGRHRLIFSHCLPMSVLILLDYLYSDHLLSVWDRRLSFGSPLDSARIKSDLQVLARLLHLPSLSKAIQSPVKMIPEPTMVRDMTSLFLSTQTMLKEPDSPQYPDVVLQLQDRDVFCHSTLLRARTIFFADFFNEGDWTRKRKDNTGRVHVNMKHMKWHVMQYVLRFVCCGEDIEMFESLEFAHSIESVLEFMFEVMAAAAELHLDRLLLISSSIVLNFLNIQNACYILSEATHYSAKDLINAVQGYIAVNMESLLESRMLDVLSPALIRQLSCFVRERQTDKSPVTRRNVLGKLAMERHAEWLSLQDFPSPIIRSNKQLTRRDSSRLSPSSRVQPPSVRITSSALKPQGLSAPIGADDIFTMDDVDPVSIANLDQHNPPNPSAPWKSTSVARVDMRAVMAEAAREVPARSIVPRNLPNTDDPSRRQGPLAKISEDSGYLPATPSPPRRAPMNTTGSPSRNNMANIFPKLSSSPVPTSKTPSTSSIKPSAATGPPSALTGLGPVISPQRQPSSAKSKHTGRNVSGGKAWASPSQPNIPAPSVSGMSFSEIQQSQLEHGVPGKARRSLLEIQMEEQARREEEAFMKWWVEEEERVKREAEATAEALKVSTRKTKRGGGRGGRGVGGPRKKGGVAPSNS</sequence>
<dbReference type="CDD" id="cd18500">
    <property type="entry name" value="BACK_IBtk"/>
    <property type="match status" value="1"/>
</dbReference>
<reference evidence="6" key="1">
    <citation type="journal article" date="2017" name="Nat. Ecol. Evol.">
        <title>Genome expansion and lineage-specific genetic innovations in the forest pathogenic fungi Armillaria.</title>
        <authorList>
            <person name="Sipos G."/>
            <person name="Prasanna A.N."/>
            <person name="Walter M.C."/>
            <person name="O'Connor E."/>
            <person name="Balint B."/>
            <person name="Krizsan K."/>
            <person name="Kiss B."/>
            <person name="Hess J."/>
            <person name="Varga T."/>
            <person name="Slot J."/>
            <person name="Riley R."/>
            <person name="Boka B."/>
            <person name="Rigling D."/>
            <person name="Barry K."/>
            <person name="Lee J."/>
            <person name="Mihaltcheva S."/>
            <person name="LaButti K."/>
            <person name="Lipzen A."/>
            <person name="Waldron R."/>
            <person name="Moloney N.M."/>
            <person name="Sperisen C."/>
            <person name="Kredics L."/>
            <person name="Vagvoelgyi C."/>
            <person name="Patrignani A."/>
            <person name="Fitzpatrick D."/>
            <person name="Nagy I."/>
            <person name="Doyle S."/>
            <person name="Anderson J.B."/>
            <person name="Grigoriev I.V."/>
            <person name="Gueldener U."/>
            <person name="Muensterkoetter M."/>
            <person name="Nagy L.G."/>
        </authorList>
    </citation>
    <scope>NUCLEOTIDE SEQUENCE [LARGE SCALE GENOMIC DNA]</scope>
    <source>
        <strain evidence="6">C18/9</strain>
    </source>
</reference>
<dbReference type="PROSITE" id="PS50097">
    <property type="entry name" value="BTB"/>
    <property type="match status" value="2"/>
</dbReference>
<feature type="domain" description="BTB" evidence="4">
    <location>
        <begin position="791"/>
        <end position="859"/>
    </location>
</feature>
<dbReference type="InterPro" id="IPR002110">
    <property type="entry name" value="Ankyrin_rpt"/>
</dbReference>
<keyword evidence="1" id="KW-0677">Repeat</keyword>
<dbReference type="SMART" id="SM00225">
    <property type="entry name" value="BTB"/>
    <property type="match status" value="2"/>
</dbReference>
<evidence type="ECO:0000259" key="4">
    <source>
        <dbReference type="PROSITE" id="PS50097"/>
    </source>
</evidence>
<dbReference type="InterPro" id="IPR051625">
    <property type="entry name" value="Signaling_Regulatory_Domain"/>
</dbReference>
<proteinExistence type="predicted"/>
<dbReference type="PANTHER" id="PTHR22872">
    <property type="entry name" value="BTK-BINDING PROTEIN-RELATED"/>
    <property type="match status" value="1"/>
</dbReference>
<feature type="compositionally biased region" description="Polar residues" evidence="3">
    <location>
        <begin position="1139"/>
        <end position="1151"/>
    </location>
</feature>
<dbReference type="InterPro" id="IPR000408">
    <property type="entry name" value="Reg_chr_condens"/>
</dbReference>
<dbReference type="PROSITE" id="PS50012">
    <property type="entry name" value="RCC1_3"/>
    <property type="match status" value="3"/>
</dbReference>
<evidence type="ECO:0000256" key="3">
    <source>
        <dbReference type="SAM" id="MobiDB-lite"/>
    </source>
</evidence>
<dbReference type="Pfam" id="PF00651">
    <property type="entry name" value="BTB"/>
    <property type="match status" value="2"/>
</dbReference>
<dbReference type="InterPro" id="IPR011333">
    <property type="entry name" value="SKP1/BTB/POZ_sf"/>
</dbReference>
<feature type="region of interest" description="Disordered" evidence="3">
    <location>
        <begin position="1285"/>
        <end position="1324"/>
    </location>
</feature>
<dbReference type="EMBL" id="FUEG01000003">
    <property type="protein sequence ID" value="SJL01485.1"/>
    <property type="molecule type" value="Genomic_DNA"/>
</dbReference>
<gene>
    <name evidence="5" type="ORF">ARMOST_04807</name>
</gene>
<dbReference type="PANTHER" id="PTHR22872:SF2">
    <property type="entry name" value="INHIBITOR OF BRUTON TYROSINE KINASE"/>
    <property type="match status" value="1"/>
</dbReference>
<dbReference type="Gene3D" id="3.30.710.10">
    <property type="entry name" value="Potassium Channel Kv1.1, Chain A"/>
    <property type="match status" value="2"/>
</dbReference>
<feature type="compositionally biased region" description="Low complexity" evidence="3">
    <location>
        <begin position="1014"/>
        <end position="1027"/>
    </location>
</feature>
<feature type="repeat" description="RCC1" evidence="2">
    <location>
        <begin position="154"/>
        <end position="219"/>
    </location>
</feature>
<dbReference type="SUPFAM" id="SSF54695">
    <property type="entry name" value="POZ domain"/>
    <property type="match status" value="2"/>
</dbReference>